<dbReference type="SMART" id="SM00210">
    <property type="entry name" value="TSPN"/>
    <property type="match status" value="1"/>
</dbReference>
<dbReference type="SUPFAM" id="SSF49899">
    <property type="entry name" value="Concanavalin A-like lectins/glucanases"/>
    <property type="match status" value="1"/>
</dbReference>
<feature type="region of interest" description="Disordered" evidence="3">
    <location>
        <begin position="439"/>
        <end position="610"/>
    </location>
</feature>
<dbReference type="EMBL" id="JAIPUX010000035">
    <property type="protein sequence ID" value="KAH0631115.1"/>
    <property type="molecule type" value="Genomic_DNA"/>
</dbReference>
<dbReference type="InterPro" id="IPR050149">
    <property type="entry name" value="Collagen_superfamily"/>
</dbReference>
<dbReference type="Gene3D" id="2.60.120.200">
    <property type="match status" value="1"/>
</dbReference>
<name>A0ABQ7TNT7_PHRPL</name>
<dbReference type="PANTHER" id="PTHR24023:SF1112">
    <property type="entry name" value="COL_CUTICLE_N DOMAIN-CONTAINING PROTEIN-RELATED"/>
    <property type="match status" value="1"/>
</dbReference>
<feature type="compositionally biased region" description="Low complexity" evidence="3">
    <location>
        <begin position="462"/>
        <end position="474"/>
    </location>
</feature>
<dbReference type="InterPro" id="IPR048287">
    <property type="entry name" value="TSPN-like_N"/>
</dbReference>
<keyword evidence="6" id="KW-1185">Reference proteome</keyword>
<comment type="caution">
    <text evidence="5">The sequence shown here is derived from an EMBL/GenBank/DDBJ whole genome shotgun (WGS) entry which is preliminary data.</text>
</comment>
<dbReference type="PANTHER" id="PTHR24023">
    <property type="entry name" value="COLLAGEN ALPHA"/>
    <property type="match status" value="1"/>
</dbReference>
<dbReference type="InterPro" id="IPR008160">
    <property type="entry name" value="Collagen"/>
</dbReference>
<feature type="compositionally biased region" description="Pro residues" evidence="3">
    <location>
        <begin position="1039"/>
        <end position="1055"/>
    </location>
</feature>
<protein>
    <recommendedName>
        <fullName evidence="4">Thrombospondin-like N-terminal domain-containing protein</fullName>
    </recommendedName>
</protein>
<evidence type="ECO:0000313" key="6">
    <source>
        <dbReference type="Proteomes" id="UP000826234"/>
    </source>
</evidence>
<feature type="compositionally biased region" description="Basic and acidic residues" evidence="3">
    <location>
        <begin position="985"/>
        <end position="994"/>
    </location>
</feature>
<dbReference type="Proteomes" id="UP000826234">
    <property type="component" value="Unassembled WGS sequence"/>
</dbReference>
<feature type="compositionally biased region" description="Low complexity" evidence="3">
    <location>
        <begin position="1240"/>
        <end position="1250"/>
    </location>
</feature>
<dbReference type="InterPro" id="IPR013320">
    <property type="entry name" value="ConA-like_dom_sf"/>
</dbReference>
<feature type="compositionally biased region" description="Low complexity" evidence="3">
    <location>
        <begin position="1096"/>
        <end position="1105"/>
    </location>
</feature>
<feature type="compositionally biased region" description="Pro residues" evidence="3">
    <location>
        <begin position="1083"/>
        <end position="1095"/>
    </location>
</feature>
<feature type="region of interest" description="Disordered" evidence="3">
    <location>
        <begin position="1157"/>
        <end position="1264"/>
    </location>
</feature>
<dbReference type="Pfam" id="PF01391">
    <property type="entry name" value="Collagen"/>
    <property type="match status" value="3"/>
</dbReference>
<evidence type="ECO:0000313" key="5">
    <source>
        <dbReference type="EMBL" id="KAH0631115.1"/>
    </source>
</evidence>
<feature type="region of interest" description="Disordered" evidence="3">
    <location>
        <begin position="957"/>
        <end position="1122"/>
    </location>
</feature>
<feature type="compositionally biased region" description="Pro residues" evidence="3">
    <location>
        <begin position="965"/>
        <end position="977"/>
    </location>
</feature>
<feature type="compositionally biased region" description="Basic and acidic residues" evidence="3">
    <location>
        <begin position="594"/>
        <end position="603"/>
    </location>
</feature>
<feature type="compositionally biased region" description="Basic and acidic residues" evidence="3">
    <location>
        <begin position="1204"/>
        <end position="1213"/>
    </location>
</feature>
<feature type="region of interest" description="Disordered" evidence="3">
    <location>
        <begin position="392"/>
        <end position="427"/>
    </location>
</feature>
<feature type="domain" description="Thrombospondin-like N-terminal" evidence="4">
    <location>
        <begin position="20"/>
        <end position="184"/>
    </location>
</feature>
<organism evidence="5 6">
    <name type="scientific">Phrynosoma platyrhinos</name>
    <name type="common">Desert horned lizard</name>
    <dbReference type="NCBI Taxonomy" id="52577"/>
    <lineage>
        <taxon>Eukaryota</taxon>
        <taxon>Metazoa</taxon>
        <taxon>Chordata</taxon>
        <taxon>Craniata</taxon>
        <taxon>Vertebrata</taxon>
        <taxon>Euteleostomi</taxon>
        <taxon>Lepidosauria</taxon>
        <taxon>Squamata</taxon>
        <taxon>Bifurcata</taxon>
        <taxon>Unidentata</taxon>
        <taxon>Episquamata</taxon>
        <taxon>Toxicofera</taxon>
        <taxon>Iguania</taxon>
        <taxon>Phrynosomatidae</taxon>
        <taxon>Phrynosomatinae</taxon>
        <taxon>Phrynosoma</taxon>
    </lineage>
</organism>
<gene>
    <name evidence="5" type="ORF">JD844_005239</name>
</gene>
<evidence type="ECO:0000256" key="3">
    <source>
        <dbReference type="SAM" id="MobiDB-lite"/>
    </source>
</evidence>
<reference evidence="5 6" key="1">
    <citation type="journal article" date="2022" name="Gigascience">
        <title>A chromosome-level genome assembly and annotation of the desert horned lizard, Phrynosoma platyrhinos, provides insight into chromosomal rearrangements among reptiles.</title>
        <authorList>
            <person name="Koochekian N."/>
            <person name="Ascanio A."/>
            <person name="Farleigh K."/>
            <person name="Card D.C."/>
            <person name="Schield D.R."/>
            <person name="Castoe T.A."/>
            <person name="Jezkova T."/>
        </authorList>
    </citation>
    <scope>NUCLEOTIDE SEQUENCE [LARGE SCALE GENOMIC DNA]</scope>
    <source>
        <strain evidence="5">NK-2021</strain>
    </source>
</reference>
<evidence type="ECO:0000259" key="4">
    <source>
        <dbReference type="SMART" id="SM00210"/>
    </source>
</evidence>
<keyword evidence="1" id="KW-0732">Signal</keyword>
<feature type="compositionally biased region" description="Pro residues" evidence="3">
    <location>
        <begin position="1224"/>
        <end position="1233"/>
    </location>
</feature>
<feature type="compositionally biased region" description="Basic and acidic residues" evidence="3">
    <location>
        <begin position="258"/>
        <end position="267"/>
    </location>
</feature>
<sequence>MQKEGLRLDQSSEEYVNITGFNLIKRFALLKTSAIKKIRNPKGPLILRLGSTPLVRPTKQLFPLGLPDEFTLVITLLLKKQTTKENCKERSLEFQAKGQEEEFVSAIFSGKGVSSLFDLKWHKMVLNVQSQVVSIHIDCSYISSKPLQLRRQLVMEGNAFVGLDAVQGAPVSLDIQQLHIYCDPAMAMHEGCCEISDNGCFPEASKTRRDVEVMQSNDLIEINPQTEGKVYTRCFCLEEPQSKQGGKGERGPPGSHGSKGEKGDRGADCVRISSEAPLQCAEGPKGEKGERGEKDWLGALDRRDRKEKRVILGFKANQEVRDAMVTQGLSVLKGLLGNQGLQGSLVHLELDFQESRVTPVDPQGKPGVPGLKGDKGDPCEVCPTIPAGITNAIGLPGKPGPKGEPGLPGKPGRVEKVGSPGSKGDRGASCLSCNVAASSSQFPGKEGAKGEPGAPGIGIPGLPGKAGPPGLAGTKGEKGEPCTECSAASLEGGKPTVAIPGPPGEKGEPGLPGIGLPGKPGKAGESGMKGQKGPPGPRGPPGNTGEKGVKGSPGLKGATGLPGPPGASITGPPGPEGQSGPPGAPGPSGLMGEKGARGEKGDAGECTCQPGTRMDPNLVGLPGIPGHNGLPGLPGSAGDLVGKRVWCPPFPALAQACSEGCPSFALLFPKAPSPKKESAEKKFLTKMKLKNSDEEGNLEGPLAAESIDIFKQICGDCAQNPSSQVSGGVKGEKGDQGMPGAPGIDNCARILVYKLNFLCLSLTFSALPSSPEQKRLGVTATMTKIVLEVLAFQESLVCLVTGESRDHQVQEVLQDPLGQLGPQVFLEHLVHLDYLVSRGNVDQLGFLDPRENRVPQVSLDIPGPWALLGYLVLKEKEDIQGHLERKENQVLQVWMVLQVQWGHRVQGESEGRQVLREKKATRDFKASLVSQDHQDLLASQAKQGHLDFQVLRQKSEGMRGAPGMSGPPGPPGPPGMQGPPGLDGLDGKDGKPGIRGDTGAPGPPGRMGPPGDCGQAGPPGNPGRTGPEGEPGPMGPQGRPGPPGHLGPPGSPGQPGPAGLAGVGLKGERGSPGERGLAGMPGQPGPPGHPGPPGEPGSDGQVGKEGPPGKPGPTGPAGLKGDAVNYDEIRRFIRQELNKMFDERMAYYTSRMQFPVEMASQPGRPGPPGKDGTPGRPGPPGSPGMPGQIGREGRQGVPGMRGEPGAKGEKGDKGIGIMGETGLPGPPGIPGPPGYGKIGLPGPMGQQGIPGIPGPPGLTGPPGKAGHCNPSDCFGMMPLEQPMYQPKNMKGPLG</sequence>
<keyword evidence="2" id="KW-0677">Repeat</keyword>
<feature type="region of interest" description="Disordered" evidence="3">
    <location>
        <begin position="242"/>
        <end position="267"/>
    </location>
</feature>
<evidence type="ECO:0000256" key="2">
    <source>
        <dbReference type="ARBA" id="ARBA00022737"/>
    </source>
</evidence>
<proteinExistence type="predicted"/>
<accession>A0ABQ7TNT7</accession>
<evidence type="ECO:0000256" key="1">
    <source>
        <dbReference type="ARBA" id="ARBA00022729"/>
    </source>
</evidence>